<accession>A0ABN7S095</accession>
<dbReference type="InterPro" id="IPR011545">
    <property type="entry name" value="DEAD/DEAH_box_helicase_dom"/>
</dbReference>
<keyword evidence="4 6" id="KW-0067">ATP-binding</keyword>
<evidence type="ECO:0000256" key="8">
    <source>
        <dbReference type="SAM" id="Coils"/>
    </source>
</evidence>
<feature type="compositionally biased region" description="Basic and acidic residues" evidence="9">
    <location>
        <begin position="88"/>
        <end position="111"/>
    </location>
</feature>
<dbReference type="SUPFAM" id="SSF52540">
    <property type="entry name" value="P-loop containing nucleoside triphosphate hydrolases"/>
    <property type="match status" value="1"/>
</dbReference>
<dbReference type="PROSITE" id="PS00039">
    <property type="entry name" value="DEAD_ATP_HELICASE"/>
    <property type="match status" value="1"/>
</dbReference>
<keyword evidence="5 7" id="KW-0694">RNA-binding</keyword>
<comment type="similarity">
    <text evidence="6">Belongs to the DEAD box helicase family.</text>
</comment>
<dbReference type="SMART" id="SM01178">
    <property type="entry name" value="DUF4217"/>
    <property type="match status" value="1"/>
</dbReference>
<name>A0ABN7S095_OIKDI</name>
<dbReference type="SMART" id="SM00490">
    <property type="entry name" value="HELICc"/>
    <property type="match status" value="1"/>
</dbReference>
<feature type="region of interest" description="Disordered" evidence="9">
    <location>
        <begin position="1"/>
        <end position="111"/>
    </location>
</feature>
<dbReference type="Pfam" id="PF00271">
    <property type="entry name" value="Helicase_C"/>
    <property type="match status" value="1"/>
</dbReference>
<dbReference type="EMBL" id="OU015568">
    <property type="protein sequence ID" value="CAG5088024.1"/>
    <property type="molecule type" value="Genomic_DNA"/>
</dbReference>
<protein>
    <recommendedName>
        <fullName evidence="7">ATP-dependent RNA helicase</fullName>
        <ecNumber evidence="7">3.6.4.13</ecNumber>
    </recommendedName>
</protein>
<evidence type="ECO:0000259" key="11">
    <source>
        <dbReference type="PROSITE" id="PS51194"/>
    </source>
</evidence>
<keyword evidence="13" id="KW-1185">Reference proteome</keyword>
<dbReference type="Pfam" id="PF00270">
    <property type="entry name" value="DEAD"/>
    <property type="match status" value="1"/>
</dbReference>
<comment type="catalytic activity">
    <reaction evidence="7">
        <text>ATP + H2O = ADP + phosphate + H(+)</text>
        <dbReference type="Rhea" id="RHEA:13065"/>
        <dbReference type="ChEBI" id="CHEBI:15377"/>
        <dbReference type="ChEBI" id="CHEBI:15378"/>
        <dbReference type="ChEBI" id="CHEBI:30616"/>
        <dbReference type="ChEBI" id="CHEBI:43474"/>
        <dbReference type="ChEBI" id="CHEBI:456216"/>
        <dbReference type="EC" id="3.6.4.13"/>
    </reaction>
</comment>
<reference evidence="12 13" key="1">
    <citation type="submission" date="2021-04" db="EMBL/GenBank/DDBJ databases">
        <authorList>
            <person name="Bliznina A."/>
        </authorList>
    </citation>
    <scope>NUCLEOTIDE SEQUENCE [LARGE SCALE GENOMIC DNA]</scope>
</reference>
<evidence type="ECO:0000259" key="10">
    <source>
        <dbReference type="PROSITE" id="PS51192"/>
    </source>
</evidence>
<feature type="compositionally biased region" description="Acidic residues" evidence="9">
    <location>
        <begin position="1"/>
        <end position="10"/>
    </location>
</feature>
<dbReference type="PANTHER" id="PTHR24031">
    <property type="entry name" value="RNA HELICASE"/>
    <property type="match status" value="1"/>
</dbReference>
<evidence type="ECO:0000256" key="9">
    <source>
        <dbReference type="SAM" id="MobiDB-lite"/>
    </source>
</evidence>
<feature type="compositionally biased region" description="Polar residues" evidence="9">
    <location>
        <begin position="64"/>
        <end position="74"/>
    </location>
</feature>
<evidence type="ECO:0000313" key="12">
    <source>
        <dbReference type="EMBL" id="CAG5088024.1"/>
    </source>
</evidence>
<dbReference type="CDD" id="cd18787">
    <property type="entry name" value="SF2_C_DEAD"/>
    <property type="match status" value="1"/>
</dbReference>
<keyword evidence="8" id="KW-0175">Coiled coil</keyword>
<evidence type="ECO:0000256" key="5">
    <source>
        <dbReference type="ARBA" id="ARBA00022884"/>
    </source>
</evidence>
<evidence type="ECO:0000256" key="3">
    <source>
        <dbReference type="ARBA" id="ARBA00022806"/>
    </source>
</evidence>
<dbReference type="SMART" id="SM00487">
    <property type="entry name" value="DEXDc"/>
    <property type="match status" value="1"/>
</dbReference>
<feature type="compositionally biased region" description="Low complexity" evidence="9">
    <location>
        <begin position="16"/>
        <end position="25"/>
    </location>
</feature>
<dbReference type="EC" id="3.6.4.13" evidence="7"/>
<keyword evidence="3 6" id="KW-0347">Helicase</keyword>
<feature type="domain" description="Helicase ATP-binding" evidence="10">
    <location>
        <begin position="197"/>
        <end position="381"/>
    </location>
</feature>
<organism evidence="12 13">
    <name type="scientific">Oikopleura dioica</name>
    <name type="common">Tunicate</name>
    <dbReference type="NCBI Taxonomy" id="34765"/>
    <lineage>
        <taxon>Eukaryota</taxon>
        <taxon>Metazoa</taxon>
        <taxon>Chordata</taxon>
        <taxon>Tunicata</taxon>
        <taxon>Appendicularia</taxon>
        <taxon>Copelata</taxon>
        <taxon>Oikopleuridae</taxon>
        <taxon>Oikopleura</taxon>
    </lineage>
</organism>
<keyword evidence="2 6" id="KW-0378">Hydrolase</keyword>
<comment type="domain">
    <text evidence="7">The Q motif is unique to and characteristic of the DEAD box family of RNA helicases and controls ATP binding and hydrolysis.</text>
</comment>
<keyword evidence="1 6" id="KW-0547">Nucleotide-binding</keyword>
<dbReference type="InterPro" id="IPR025313">
    <property type="entry name" value="SPB4-like_CTE"/>
</dbReference>
<gene>
    <name evidence="12" type="ORF">OKIOD_LOCUS3264</name>
</gene>
<dbReference type="InterPro" id="IPR000629">
    <property type="entry name" value="RNA-helicase_DEAD-box_CS"/>
</dbReference>
<evidence type="ECO:0000256" key="6">
    <source>
        <dbReference type="RuleBase" id="RU000492"/>
    </source>
</evidence>
<sequence>MIDLNLDFDDEIKLPSQSRKNSQQKNKNRKELLLAKRKKQKAQYERKKAKATKLLEKHGMIKKPSTTTNKKPFNSQSSSDKSTVPDSSSDKQALKRKPEQKSSESRFKKKKLLEADKDQNYVRKFDGKFSNMQSLARNLFDEDADEIELPAQRTVHREDLFNNIVGFDSLKIHPHLVGNLTTIFKLQSPTLVQQKSIPQILEGGDTLIRSQTGSGKTLAYMLPIFDKLMKMENLDRKSGVMAVIVVPTRELVGQTYKAAVQLTRACTKIVACELTGGQNRNSEKARLRKGSHILISTPGRLIDHLEKTGCLKKMPALEMLVLDEADRMLEMGYMEKIKHVIMLLKERKLEETKLQNVLLSATLSENVESLAGLALDDPKRIVLDENEGGNEKFAIPNTLQMRVVVIPPKLRLICLASAILEKKKTLVFVNTMAEVNFLFEIFSKIGFPRKMKMLTHRLHGNMEQKERVENMNSFLKAERAVLIATDVASRGLDLPNVETIVQFSPPGSAREYVQRVGRTARKGDTGQSLLFLLPTEVGFLSAVAAVGAGQWDQSDVEDILKVVFSNKKNSEQQMREEAAAFQNEIEEYISQNDSLRELAIEGYCSFIRSYAAYPSELKPIFHIKKLHLGHIAKSFGIRDKPTDFLTGRDDLKWAQKREDAGAVIDQATKDKAKERKEKRKKIVETKMKDLILSEFAA</sequence>
<dbReference type="Proteomes" id="UP001158576">
    <property type="component" value="Chromosome PAR"/>
</dbReference>
<dbReference type="InterPro" id="IPR014001">
    <property type="entry name" value="Helicase_ATP-bd"/>
</dbReference>
<dbReference type="Gene3D" id="3.40.50.300">
    <property type="entry name" value="P-loop containing nucleotide triphosphate hydrolases"/>
    <property type="match status" value="2"/>
</dbReference>
<feature type="coiled-coil region" evidence="8">
    <location>
        <begin position="571"/>
        <end position="598"/>
    </location>
</feature>
<evidence type="ECO:0000256" key="7">
    <source>
        <dbReference type="RuleBase" id="RU365068"/>
    </source>
</evidence>
<dbReference type="InterPro" id="IPR027417">
    <property type="entry name" value="P-loop_NTPase"/>
</dbReference>
<proteinExistence type="inferred from homology"/>
<evidence type="ECO:0000256" key="2">
    <source>
        <dbReference type="ARBA" id="ARBA00022801"/>
    </source>
</evidence>
<evidence type="ECO:0000256" key="4">
    <source>
        <dbReference type="ARBA" id="ARBA00022840"/>
    </source>
</evidence>
<feature type="compositionally biased region" description="Low complexity" evidence="9">
    <location>
        <begin position="75"/>
        <end position="87"/>
    </location>
</feature>
<feature type="compositionally biased region" description="Basic residues" evidence="9">
    <location>
        <begin position="35"/>
        <end position="51"/>
    </location>
</feature>
<dbReference type="Pfam" id="PF13959">
    <property type="entry name" value="CTE_SPB4"/>
    <property type="match status" value="1"/>
</dbReference>
<evidence type="ECO:0000313" key="13">
    <source>
        <dbReference type="Proteomes" id="UP001158576"/>
    </source>
</evidence>
<dbReference type="PROSITE" id="PS51192">
    <property type="entry name" value="HELICASE_ATP_BIND_1"/>
    <property type="match status" value="1"/>
</dbReference>
<dbReference type="InterPro" id="IPR001650">
    <property type="entry name" value="Helicase_C-like"/>
</dbReference>
<feature type="domain" description="Helicase C-terminal" evidence="11">
    <location>
        <begin position="411"/>
        <end position="589"/>
    </location>
</feature>
<dbReference type="PROSITE" id="PS51194">
    <property type="entry name" value="HELICASE_CTER"/>
    <property type="match status" value="1"/>
</dbReference>
<evidence type="ECO:0000256" key="1">
    <source>
        <dbReference type="ARBA" id="ARBA00022741"/>
    </source>
</evidence>
<comment type="function">
    <text evidence="7">RNA helicase.</text>
</comment>